<accession>A0A8H5GG24</accession>
<dbReference type="AlphaFoldDB" id="A0A8H5GG24"/>
<feature type="domain" description="DnaJ homologue subfamily C member 28 conserved" evidence="2">
    <location>
        <begin position="267"/>
        <end position="337"/>
    </location>
</feature>
<dbReference type="Pfam" id="PF09350">
    <property type="entry name" value="DJC28_CD"/>
    <property type="match status" value="1"/>
</dbReference>
<comment type="caution">
    <text evidence="3">The sequence shown here is derived from an EMBL/GenBank/DDBJ whole genome shotgun (WGS) entry which is preliminary data.</text>
</comment>
<keyword evidence="4" id="KW-1185">Reference proteome</keyword>
<evidence type="ECO:0000313" key="4">
    <source>
        <dbReference type="Proteomes" id="UP000559027"/>
    </source>
</evidence>
<proteinExistence type="predicted"/>
<gene>
    <name evidence="3" type="ORF">D9756_000143</name>
</gene>
<dbReference type="Proteomes" id="UP000559027">
    <property type="component" value="Unassembled WGS sequence"/>
</dbReference>
<evidence type="ECO:0000256" key="1">
    <source>
        <dbReference type="SAM" id="MobiDB-lite"/>
    </source>
</evidence>
<dbReference type="OrthoDB" id="547796at2759"/>
<protein>
    <recommendedName>
        <fullName evidence="2">DnaJ homologue subfamily C member 28 conserved domain-containing protein</fullName>
    </recommendedName>
</protein>
<dbReference type="InterPro" id="IPR018961">
    <property type="entry name" value="DnaJ_homolog_subfam-C_membr-28"/>
</dbReference>
<dbReference type="EMBL" id="JAACJO010000001">
    <property type="protein sequence ID" value="KAF5364139.1"/>
    <property type="molecule type" value="Genomic_DNA"/>
</dbReference>
<reference evidence="3 4" key="1">
    <citation type="journal article" date="2020" name="ISME J.">
        <title>Uncovering the hidden diversity of litter-decomposition mechanisms in mushroom-forming fungi.</title>
        <authorList>
            <person name="Floudas D."/>
            <person name="Bentzer J."/>
            <person name="Ahren D."/>
            <person name="Johansson T."/>
            <person name="Persson P."/>
            <person name="Tunlid A."/>
        </authorList>
    </citation>
    <scope>NUCLEOTIDE SEQUENCE [LARGE SCALE GENOMIC DNA]</scope>
    <source>
        <strain evidence="3 4">CBS 146.42</strain>
    </source>
</reference>
<sequence length="504" mass="56189">MHSTRRAQSLRLKRYTSSATRALPLRRSHTQTRRASDQLFADAEREESEKASESQNAKSQNLNVLEQQHENWTGEERIQDAVLRMLIDKYKPLRGSSIVTAEERLKRTPPRVQTASVAAEDDSGFGDASTLIPTSSTSQSAYLKPRSGSWANEALLPSSPTHKPWDTTFKTPSDGAALNIKAAILPPPASSSGSVYGAPGGLGGLGHGNLDEKLVKKERKKAQQVGRLSQALESTLDYRLGIKSGQQKHLMQAGKPNPVSAKGWNSLVEERIEKARSAGVFKTVKGRGQPLMRSVDESNPFIAREEFLMNRIVQRNGAAPPWVDVQGELEIAARSFREILRQSWVRRALRILSMNNPPELLRKVTLDQIKSLRDPEWVKKEHSYHEAAVAELNSLVRKYNGLAPYAVRRPYYYSRESEIERMYETSAEDVMRELQERLRDPGLVGHLTGSASGTRGAVGSSPGTSTLADVAPMNPPTAPWRFWDLIQEWFHDKMTSRSKSKTSS</sequence>
<dbReference type="PANTHER" id="PTHR39394">
    <property type="entry name" value="YALI0E31793P"/>
    <property type="match status" value="1"/>
</dbReference>
<organism evidence="3 4">
    <name type="scientific">Leucocoprinus leucothites</name>
    <dbReference type="NCBI Taxonomy" id="201217"/>
    <lineage>
        <taxon>Eukaryota</taxon>
        <taxon>Fungi</taxon>
        <taxon>Dikarya</taxon>
        <taxon>Basidiomycota</taxon>
        <taxon>Agaricomycotina</taxon>
        <taxon>Agaricomycetes</taxon>
        <taxon>Agaricomycetidae</taxon>
        <taxon>Agaricales</taxon>
        <taxon>Agaricineae</taxon>
        <taxon>Agaricaceae</taxon>
        <taxon>Leucocoprinus</taxon>
    </lineage>
</organism>
<name>A0A8H5GG24_9AGAR</name>
<dbReference type="PANTHER" id="PTHR39394:SF1">
    <property type="entry name" value="DNAJ HOMOLOGUE SUBFAMILY C MEMBER 28 CONSERVED DOMAIN-CONTAINING PROTEIN"/>
    <property type="match status" value="1"/>
</dbReference>
<feature type="region of interest" description="Disordered" evidence="1">
    <location>
        <begin position="1"/>
        <end position="63"/>
    </location>
</feature>
<evidence type="ECO:0000259" key="2">
    <source>
        <dbReference type="Pfam" id="PF09350"/>
    </source>
</evidence>
<evidence type="ECO:0000313" key="3">
    <source>
        <dbReference type="EMBL" id="KAF5364139.1"/>
    </source>
</evidence>
<feature type="region of interest" description="Disordered" evidence="1">
    <location>
        <begin position="444"/>
        <end position="463"/>
    </location>
</feature>